<protein>
    <submittedName>
        <fullName evidence="1">Uncharacterized protein</fullName>
    </submittedName>
</protein>
<dbReference type="Proteomes" id="UP001437386">
    <property type="component" value="Segment"/>
</dbReference>
<sequence>MKKVIIGVDTKGVRTTKVVEADNNSIVANPNKFGFSKVSAVMTEKMFNQIKEAE</sequence>
<name>A0AAX4Q5U9_9CAUD</name>
<dbReference type="Pfam" id="PF24592">
    <property type="entry name" value="DUF7616"/>
    <property type="match status" value="1"/>
</dbReference>
<proteinExistence type="predicted"/>
<evidence type="ECO:0000313" key="2">
    <source>
        <dbReference type="Proteomes" id="UP001437386"/>
    </source>
</evidence>
<evidence type="ECO:0000313" key="1">
    <source>
        <dbReference type="EMBL" id="XAG95924.1"/>
    </source>
</evidence>
<organism evidence="1 2">
    <name type="scientific">Enterobacter phage KKP_3711</name>
    <dbReference type="NCBI Taxonomy" id="3109398"/>
    <lineage>
        <taxon>Viruses</taxon>
        <taxon>Duplodnaviria</taxon>
        <taxon>Heunggongvirae</taxon>
        <taxon>Uroviricota</taxon>
        <taxon>Caudoviricetes</taxon>
        <taxon>Demerecviridae</taxon>
        <taxon>Markadamsvirinae</taxon>
    </lineage>
</organism>
<dbReference type="EMBL" id="PP579741">
    <property type="protein sequence ID" value="XAG95924.1"/>
    <property type="molecule type" value="Genomic_DNA"/>
</dbReference>
<keyword evidence="2" id="KW-1185">Reference proteome</keyword>
<gene>
    <name evidence="1" type="ORF">U7154_000157</name>
</gene>
<accession>A0AAX4Q5U9</accession>
<dbReference type="InterPro" id="IPR056035">
    <property type="entry name" value="DUF7616"/>
</dbReference>
<reference evidence="1 2" key="1">
    <citation type="submission" date="2024-04" db="EMBL/GenBank/DDBJ databases">
        <authorList>
            <person name="Wojcicki M."/>
            <person name="Srednicka P."/>
            <person name="Shymialevich D."/>
            <person name="Sokolowska B."/>
        </authorList>
    </citation>
    <scope>NUCLEOTIDE SEQUENCE [LARGE SCALE GENOMIC DNA]</scope>
</reference>